<dbReference type="AlphaFoldDB" id="A0A0A9TSU9"/>
<proteinExistence type="predicted"/>
<sequence>MIPFHCSLLFPFCSLSMARYFTSQL</sequence>
<evidence type="ECO:0000313" key="1">
    <source>
        <dbReference type="EMBL" id="JAD15693.1"/>
    </source>
</evidence>
<reference evidence="1" key="2">
    <citation type="journal article" date="2015" name="Data Brief">
        <title>Shoot transcriptome of the giant reed, Arundo donax.</title>
        <authorList>
            <person name="Barrero R.A."/>
            <person name="Guerrero F.D."/>
            <person name="Moolhuijzen P."/>
            <person name="Goolsby J.A."/>
            <person name="Tidwell J."/>
            <person name="Bellgard S.E."/>
            <person name="Bellgard M.I."/>
        </authorList>
    </citation>
    <scope>NUCLEOTIDE SEQUENCE</scope>
    <source>
        <tissue evidence="1">Shoot tissue taken approximately 20 cm above the soil surface</tissue>
    </source>
</reference>
<reference evidence="1" key="1">
    <citation type="submission" date="2014-09" db="EMBL/GenBank/DDBJ databases">
        <authorList>
            <person name="Magalhaes I.L.F."/>
            <person name="Oliveira U."/>
            <person name="Santos F.R."/>
            <person name="Vidigal T.H.D.A."/>
            <person name="Brescovit A.D."/>
            <person name="Santos A.J."/>
        </authorList>
    </citation>
    <scope>NUCLEOTIDE SEQUENCE</scope>
    <source>
        <tissue evidence="1">Shoot tissue taken approximately 20 cm above the soil surface</tissue>
    </source>
</reference>
<accession>A0A0A9TSU9</accession>
<dbReference type="EMBL" id="GBRH01282202">
    <property type="protein sequence ID" value="JAD15693.1"/>
    <property type="molecule type" value="Transcribed_RNA"/>
</dbReference>
<name>A0A0A9TSU9_ARUDO</name>
<protein>
    <submittedName>
        <fullName evidence="1">Uncharacterized protein</fullName>
    </submittedName>
</protein>
<organism evidence="1">
    <name type="scientific">Arundo donax</name>
    <name type="common">Giant reed</name>
    <name type="synonym">Donax arundinaceus</name>
    <dbReference type="NCBI Taxonomy" id="35708"/>
    <lineage>
        <taxon>Eukaryota</taxon>
        <taxon>Viridiplantae</taxon>
        <taxon>Streptophyta</taxon>
        <taxon>Embryophyta</taxon>
        <taxon>Tracheophyta</taxon>
        <taxon>Spermatophyta</taxon>
        <taxon>Magnoliopsida</taxon>
        <taxon>Liliopsida</taxon>
        <taxon>Poales</taxon>
        <taxon>Poaceae</taxon>
        <taxon>PACMAD clade</taxon>
        <taxon>Arundinoideae</taxon>
        <taxon>Arundineae</taxon>
        <taxon>Arundo</taxon>
    </lineage>
</organism>